<organism evidence="2 3">
    <name type="scientific">Fraxinus pennsylvanica</name>
    <dbReference type="NCBI Taxonomy" id="56036"/>
    <lineage>
        <taxon>Eukaryota</taxon>
        <taxon>Viridiplantae</taxon>
        <taxon>Streptophyta</taxon>
        <taxon>Embryophyta</taxon>
        <taxon>Tracheophyta</taxon>
        <taxon>Spermatophyta</taxon>
        <taxon>Magnoliopsida</taxon>
        <taxon>eudicotyledons</taxon>
        <taxon>Gunneridae</taxon>
        <taxon>Pentapetalae</taxon>
        <taxon>asterids</taxon>
        <taxon>lamiids</taxon>
        <taxon>Lamiales</taxon>
        <taxon>Oleaceae</taxon>
        <taxon>Oleeae</taxon>
        <taxon>Fraxinus</taxon>
    </lineage>
</organism>
<dbReference type="Pfam" id="PF03676">
    <property type="entry name" value="PHAF1"/>
    <property type="match status" value="1"/>
</dbReference>
<gene>
    <name evidence="2" type="ORF">FPE_LOCUS16151</name>
</gene>
<dbReference type="InterPro" id="IPR036388">
    <property type="entry name" value="WH-like_DNA-bd_sf"/>
</dbReference>
<keyword evidence="3" id="KW-1185">Reference proteome</keyword>
<dbReference type="AlphaFoldDB" id="A0AAD1ZF63"/>
<reference evidence="2" key="1">
    <citation type="submission" date="2023-05" db="EMBL/GenBank/DDBJ databases">
        <authorList>
            <person name="Huff M."/>
        </authorList>
    </citation>
    <scope>NUCLEOTIDE SEQUENCE</scope>
</reference>
<name>A0AAD1ZF63_9LAMI</name>
<protein>
    <recommendedName>
        <fullName evidence="4">Transcription initiation factor IIF subunit beta</fullName>
    </recommendedName>
</protein>
<evidence type="ECO:0008006" key="4">
    <source>
        <dbReference type="Google" id="ProtNLM"/>
    </source>
</evidence>
<comment type="similarity">
    <text evidence="1">Belongs to the PHAF1 family.</text>
</comment>
<proteinExistence type="inferred from homology"/>
<dbReference type="PANTHER" id="PTHR13465">
    <property type="entry name" value="UPF0183 PROTEIN"/>
    <property type="match status" value="1"/>
</dbReference>
<dbReference type="InterPro" id="IPR005373">
    <property type="entry name" value="PHAF1"/>
</dbReference>
<evidence type="ECO:0000313" key="2">
    <source>
        <dbReference type="EMBL" id="CAI9768721.1"/>
    </source>
</evidence>
<sequence length="221" mass="25306">MFSCINYKLYSFDISFYFDSNEYKSEASVAAEFCSKRARTIPTLTENTCDEQRKEKRVKTRKQPGCSHERHYDENLSSETYGLSFAFPIPSQYAECCFDREAELLLEFPDGTTPVTCRVSIYDSSADSKVRLGSPMDKARAPLLPASILYMEEVQVKIEENSYLWFHSLSKKYPGAQMTLLGMEQFLKEILNKVCVLRGTNQGTYQLKPEYKKSTEDTGAT</sequence>
<dbReference type="EMBL" id="OU503044">
    <property type="protein sequence ID" value="CAI9768721.1"/>
    <property type="molecule type" value="Genomic_DNA"/>
</dbReference>
<dbReference type="Gene3D" id="1.10.10.10">
    <property type="entry name" value="Winged helix-like DNA-binding domain superfamily/Winged helix DNA-binding domain"/>
    <property type="match status" value="1"/>
</dbReference>
<dbReference type="PANTHER" id="PTHR13465:SF2">
    <property type="entry name" value="PHAGOSOME ASSEMBLY FACTOR 1"/>
    <property type="match status" value="1"/>
</dbReference>
<dbReference type="Proteomes" id="UP000834106">
    <property type="component" value="Chromosome 9"/>
</dbReference>
<evidence type="ECO:0000313" key="3">
    <source>
        <dbReference type="Proteomes" id="UP000834106"/>
    </source>
</evidence>
<accession>A0AAD1ZF63</accession>
<evidence type="ECO:0000256" key="1">
    <source>
        <dbReference type="ARBA" id="ARBA00024339"/>
    </source>
</evidence>
<dbReference type="InterPro" id="IPR039156">
    <property type="entry name" value="PHAF1/BROMI"/>
</dbReference>